<evidence type="ECO:0000313" key="3">
    <source>
        <dbReference type="EMBL" id="AOS47797.1"/>
    </source>
</evidence>
<dbReference type="SUPFAM" id="SSF50814">
    <property type="entry name" value="Lipocalins"/>
    <property type="match status" value="1"/>
</dbReference>
<reference evidence="3 4" key="1">
    <citation type="submission" date="2016-09" db="EMBL/GenBank/DDBJ databases">
        <title>Complete genome sequence of Actinomyces hongkongensis HKU8.</title>
        <authorList>
            <person name="Gao Y.-X."/>
            <person name="Zhou Y.-Y."/>
            <person name="Xie Y."/>
            <person name="Wang M."/>
            <person name="Wang S.-J."/>
            <person name="Shen S.-G."/>
        </authorList>
    </citation>
    <scope>NUCLEOTIDE SEQUENCE [LARGE SCALE GENOMIC DNA]</scope>
    <source>
        <strain evidence="3 4">HKU8</strain>
    </source>
</reference>
<protein>
    <recommendedName>
        <fullName evidence="2">THAP4-like heme-binding domain-containing protein</fullName>
    </recommendedName>
</protein>
<dbReference type="InterPro" id="IPR012674">
    <property type="entry name" value="Calycin"/>
</dbReference>
<dbReference type="InterPro" id="IPR014878">
    <property type="entry name" value="THAP4-like_heme-bd"/>
</dbReference>
<organism evidence="3 4">
    <name type="scientific">Pauljensenia hongkongensis</name>
    <dbReference type="NCBI Taxonomy" id="178339"/>
    <lineage>
        <taxon>Bacteria</taxon>
        <taxon>Bacillati</taxon>
        <taxon>Actinomycetota</taxon>
        <taxon>Actinomycetes</taxon>
        <taxon>Actinomycetales</taxon>
        <taxon>Actinomycetaceae</taxon>
        <taxon>Pauljensenia</taxon>
    </lineage>
</organism>
<keyword evidence="4" id="KW-1185">Reference proteome</keyword>
<dbReference type="RefSeq" id="WP_009744332.1">
    <property type="nucleotide sequence ID" value="NZ_CP017298.1"/>
</dbReference>
<feature type="region of interest" description="Disordered" evidence="1">
    <location>
        <begin position="188"/>
        <end position="224"/>
    </location>
</feature>
<evidence type="ECO:0000313" key="4">
    <source>
        <dbReference type="Proteomes" id="UP000095214"/>
    </source>
</evidence>
<evidence type="ECO:0000256" key="1">
    <source>
        <dbReference type="SAM" id="MobiDB-lite"/>
    </source>
</evidence>
<dbReference type="AlphaFoldDB" id="A0A1D8B3T0"/>
<gene>
    <name evidence="3" type="ORF">BH719_08040</name>
</gene>
<evidence type="ECO:0000259" key="2">
    <source>
        <dbReference type="Pfam" id="PF08768"/>
    </source>
</evidence>
<dbReference type="STRING" id="178339.BH719_08040"/>
<sequence>MMVIPADLPPLVAPVAWMLGTWRGWGTRAADGADAPVVEEVRGDVVGDQMRLVTRVYEGTADRDVDPTWDAASGLSAIARGPLLVEETLYVSVAPSDAPLPPPGQHNPRAFTASGATTGGHASAWDGMSMGPRVRMVSEAIARVEGSERVVHYGRMFGLVAGELMWTQERTLEGADEAVVEFSGRLMRAEQAADTAEGADSPEQPDLAERAAARGEEGSDGLAD</sequence>
<dbReference type="Gene3D" id="2.40.128.20">
    <property type="match status" value="1"/>
</dbReference>
<feature type="domain" description="THAP4-like heme-binding" evidence="2">
    <location>
        <begin position="12"/>
        <end position="174"/>
    </location>
</feature>
<dbReference type="Pfam" id="PF08768">
    <property type="entry name" value="THAP4_heme-bd"/>
    <property type="match status" value="1"/>
</dbReference>
<name>A0A1D8B3T0_9ACTO</name>
<dbReference type="EMBL" id="CP017298">
    <property type="protein sequence ID" value="AOS47797.1"/>
    <property type="molecule type" value="Genomic_DNA"/>
</dbReference>
<feature type="compositionally biased region" description="Basic and acidic residues" evidence="1">
    <location>
        <begin position="207"/>
        <end position="217"/>
    </location>
</feature>
<dbReference type="Proteomes" id="UP000095214">
    <property type="component" value="Chromosome"/>
</dbReference>
<dbReference type="KEGG" id="phon:BH719_08040"/>
<dbReference type="OrthoDB" id="4804006at2"/>
<accession>A0A1D8B3T0</accession>
<proteinExistence type="predicted"/>